<name>A0A5S6QCW4_TRIMR</name>
<keyword evidence="1" id="KW-1185">Reference proteome</keyword>
<accession>A0A5S6QCW4</accession>
<organism evidence="1 2">
    <name type="scientific">Trichuris muris</name>
    <name type="common">Mouse whipworm</name>
    <dbReference type="NCBI Taxonomy" id="70415"/>
    <lineage>
        <taxon>Eukaryota</taxon>
        <taxon>Metazoa</taxon>
        <taxon>Ecdysozoa</taxon>
        <taxon>Nematoda</taxon>
        <taxon>Enoplea</taxon>
        <taxon>Dorylaimia</taxon>
        <taxon>Trichinellida</taxon>
        <taxon>Trichuridae</taxon>
        <taxon>Trichuris</taxon>
    </lineage>
</organism>
<proteinExistence type="predicted"/>
<reference evidence="2" key="1">
    <citation type="submission" date="2019-12" db="UniProtKB">
        <authorList>
            <consortium name="WormBaseParasite"/>
        </authorList>
    </citation>
    <scope>IDENTIFICATION</scope>
</reference>
<dbReference type="AlphaFoldDB" id="A0A5S6QCW4"/>
<protein>
    <submittedName>
        <fullName evidence="2">Uncharacterized protein</fullName>
    </submittedName>
</protein>
<dbReference type="Proteomes" id="UP000046395">
    <property type="component" value="Unassembled WGS sequence"/>
</dbReference>
<evidence type="ECO:0000313" key="2">
    <source>
        <dbReference type="WBParaSite" id="TMUE_1000005201.1"/>
    </source>
</evidence>
<evidence type="ECO:0000313" key="1">
    <source>
        <dbReference type="Proteomes" id="UP000046395"/>
    </source>
</evidence>
<dbReference type="WBParaSite" id="TMUE_1000005201.1">
    <property type="protein sequence ID" value="TMUE_1000005201.1"/>
    <property type="gene ID" value="WBGene00299225"/>
</dbReference>
<sequence>MSILFSQQPGKSTKIERIYRTTCKGIAALGCLAVRKVNAAWKHASQHCFTSSWKPQSSDVATLCYNPENHNLYSPVAVVDY</sequence>